<sequence length="33" mass="3993">MKERRRGPFSMCRSIIEEIDTHQEQGLLPRHKL</sequence>
<gene>
    <name evidence="1" type="ORF">Esi_0021_0161</name>
</gene>
<dbReference type="Proteomes" id="UP000002630">
    <property type="component" value="Linkage Group LG14"/>
</dbReference>
<dbReference type="AlphaFoldDB" id="D7FR11"/>
<accession>D7FR11</accession>
<organism evidence="1 2">
    <name type="scientific">Ectocarpus siliculosus</name>
    <name type="common">Brown alga</name>
    <name type="synonym">Conferva siliculosa</name>
    <dbReference type="NCBI Taxonomy" id="2880"/>
    <lineage>
        <taxon>Eukaryota</taxon>
        <taxon>Sar</taxon>
        <taxon>Stramenopiles</taxon>
        <taxon>Ochrophyta</taxon>
        <taxon>PX clade</taxon>
        <taxon>Phaeophyceae</taxon>
        <taxon>Ectocarpales</taxon>
        <taxon>Ectocarpaceae</taxon>
        <taxon>Ectocarpus</taxon>
    </lineage>
</organism>
<name>D7FR11_ECTSI</name>
<protein>
    <submittedName>
        <fullName evidence="1">Uncharacterized protein</fullName>
    </submittedName>
</protein>
<evidence type="ECO:0000313" key="1">
    <source>
        <dbReference type="EMBL" id="CBJ26165.1"/>
    </source>
</evidence>
<proteinExistence type="predicted"/>
<evidence type="ECO:0000313" key="2">
    <source>
        <dbReference type="Proteomes" id="UP000002630"/>
    </source>
</evidence>
<reference evidence="1 2" key="1">
    <citation type="journal article" date="2010" name="Nature">
        <title>The Ectocarpus genome and the independent evolution of multicellularity in brown algae.</title>
        <authorList>
            <person name="Cock J.M."/>
            <person name="Sterck L."/>
            <person name="Rouze P."/>
            <person name="Scornet D."/>
            <person name="Allen A.E."/>
            <person name="Amoutzias G."/>
            <person name="Anthouard V."/>
            <person name="Artiguenave F."/>
            <person name="Aury J.M."/>
            <person name="Badger J.H."/>
            <person name="Beszteri B."/>
            <person name="Billiau K."/>
            <person name="Bonnet E."/>
            <person name="Bothwell J.H."/>
            <person name="Bowler C."/>
            <person name="Boyen C."/>
            <person name="Brownlee C."/>
            <person name="Carrano C.J."/>
            <person name="Charrier B."/>
            <person name="Cho G.Y."/>
            <person name="Coelho S.M."/>
            <person name="Collen J."/>
            <person name="Corre E."/>
            <person name="Da Silva C."/>
            <person name="Delage L."/>
            <person name="Delaroque N."/>
            <person name="Dittami S.M."/>
            <person name="Doulbeau S."/>
            <person name="Elias M."/>
            <person name="Farnham G."/>
            <person name="Gachon C.M."/>
            <person name="Gschloessl B."/>
            <person name="Heesch S."/>
            <person name="Jabbari K."/>
            <person name="Jubin C."/>
            <person name="Kawai H."/>
            <person name="Kimura K."/>
            <person name="Kloareg B."/>
            <person name="Kupper F.C."/>
            <person name="Lang D."/>
            <person name="Le Bail A."/>
            <person name="Leblanc C."/>
            <person name="Lerouge P."/>
            <person name="Lohr M."/>
            <person name="Lopez P.J."/>
            <person name="Martens C."/>
            <person name="Maumus F."/>
            <person name="Michel G."/>
            <person name="Miranda-Saavedra D."/>
            <person name="Morales J."/>
            <person name="Moreau H."/>
            <person name="Motomura T."/>
            <person name="Nagasato C."/>
            <person name="Napoli C.A."/>
            <person name="Nelson D.R."/>
            <person name="Nyvall-Collen P."/>
            <person name="Peters A.F."/>
            <person name="Pommier C."/>
            <person name="Potin P."/>
            <person name="Poulain J."/>
            <person name="Quesneville H."/>
            <person name="Read B."/>
            <person name="Rensing S.A."/>
            <person name="Ritter A."/>
            <person name="Rousvoal S."/>
            <person name="Samanta M."/>
            <person name="Samson G."/>
            <person name="Schroeder D.C."/>
            <person name="Segurens B."/>
            <person name="Strittmatter M."/>
            <person name="Tonon T."/>
            <person name="Tregear J.W."/>
            <person name="Valentin K."/>
            <person name="von Dassow P."/>
            <person name="Yamagishi T."/>
            <person name="Van de Peer Y."/>
            <person name="Wincker P."/>
        </authorList>
    </citation>
    <scope>NUCLEOTIDE SEQUENCE [LARGE SCALE GENOMIC DNA]</scope>
    <source>
        <strain evidence="2">Ec32 / CCAP1310/4</strain>
    </source>
</reference>
<dbReference type="EMBL" id="FN648387">
    <property type="protein sequence ID" value="CBJ26165.1"/>
    <property type="molecule type" value="Genomic_DNA"/>
</dbReference>
<keyword evidence="2" id="KW-1185">Reference proteome</keyword>